<dbReference type="WBParaSite" id="PS1159_v2.g21618.t1">
    <property type="protein sequence ID" value="PS1159_v2.g21618.t1"/>
    <property type="gene ID" value="PS1159_v2.g21618"/>
</dbReference>
<protein>
    <submittedName>
        <fullName evidence="2">Uncharacterized protein</fullName>
    </submittedName>
</protein>
<evidence type="ECO:0000313" key="2">
    <source>
        <dbReference type="WBParaSite" id="PS1159_v2.g21618.t1"/>
    </source>
</evidence>
<organism evidence="1 2">
    <name type="scientific">Panagrolaimus sp. PS1159</name>
    <dbReference type="NCBI Taxonomy" id="55785"/>
    <lineage>
        <taxon>Eukaryota</taxon>
        <taxon>Metazoa</taxon>
        <taxon>Ecdysozoa</taxon>
        <taxon>Nematoda</taxon>
        <taxon>Chromadorea</taxon>
        <taxon>Rhabditida</taxon>
        <taxon>Tylenchina</taxon>
        <taxon>Panagrolaimomorpha</taxon>
        <taxon>Panagrolaimoidea</taxon>
        <taxon>Panagrolaimidae</taxon>
        <taxon>Panagrolaimus</taxon>
    </lineage>
</organism>
<name>A0AC35FWA9_9BILA</name>
<reference evidence="2" key="1">
    <citation type="submission" date="2022-11" db="UniProtKB">
        <authorList>
            <consortium name="WormBaseParasite"/>
        </authorList>
    </citation>
    <scope>IDENTIFICATION</scope>
</reference>
<proteinExistence type="predicted"/>
<dbReference type="Proteomes" id="UP000887580">
    <property type="component" value="Unplaced"/>
</dbReference>
<accession>A0AC35FWA9</accession>
<evidence type="ECO:0000313" key="1">
    <source>
        <dbReference type="Proteomes" id="UP000887580"/>
    </source>
</evidence>
<sequence>MPSKLDSGNDYRCFWNIIHVKYGIQIVGILQAAFTIMGLFIFLVPHNFNTILGILEVLSIIGEVLGIIVLFLGIKKESSNCLLFFIVFECLTVLISIAFFICGIFAFSDPNGSSGHILAQIVDFTFGNGTADKLGLTNFELNAILTILSSFFSILFFTWYIKIVYRYYIYLCDLKKIGQNPMPQQIRQKYTLGPNLV</sequence>